<sequence>MGANIGLTPKQTEIIAEILEPLLADEFLLYLKTRNAHWNIEGPDFHTVHVYFEQLYTELEDVIDEVAERLRKIGHYAPATMKQFLQLTHLSEEREGKNDSLSYIKELLADHDAIILYLRESLVKLDDEVKVAYGTSDYLTTLMEQHETTAWMLRSHLK</sequence>
<dbReference type="InterPro" id="IPR012347">
    <property type="entry name" value="Ferritin-like"/>
</dbReference>
<keyword evidence="4" id="KW-0238">DNA-binding</keyword>
<dbReference type="InterPro" id="IPR009078">
    <property type="entry name" value="Ferritin-like_SF"/>
</dbReference>
<name>A0A1H4E1W7_9FLAO</name>
<dbReference type="Proteomes" id="UP000198820">
    <property type="component" value="Unassembled WGS sequence"/>
</dbReference>
<evidence type="ECO:0000256" key="2">
    <source>
        <dbReference type="RuleBase" id="RU003875"/>
    </source>
</evidence>
<dbReference type="GO" id="GO:0008199">
    <property type="term" value="F:ferric iron binding"/>
    <property type="evidence" value="ECO:0007669"/>
    <property type="project" value="InterPro"/>
</dbReference>
<dbReference type="GeneID" id="84651610"/>
<dbReference type="PANTHER" id="PTHR42932">
    <property type="entry name" value="GENERAL STRESS PROTEIN 20U"/>
    <property type="match status" value="1"/>
</dbReference>
<dbReference type="AlphaFoldDB" id="A0A1H4E1W7"/>
<feature type="domain" description="Ferritin/DPS" evidence="3">
    <location>
        <begin position="18"/>
        <end position="158"/>
    </location>
</feature>
<dbReference type="RefSeq" id="WP_019977065.1">
    <property type="nucleotide sequence ID" value="NZ_FNQF01000022.1"/>
</dbReference>
<dbReference type="EMBL" id="FNQF01000022">
    <property type="protein sequence ID" value="SEA78560.1"/>
    <property type="molecule type" value="Genomic_DNA"/>
</dbReference>
<dbReference type="InterPro" id="IPR008331">
    <property type="entry name" value="Ferritin_DPS_dom"/>
</dbReference>
<dbReference type="CDD" id="cd01043">
    <property type="entry name" value="DPS"/>
    <property type="match status" value="1"/>
</dbReference>
<dbReference type="Pfam" id="PF00210">
    <property type="entry name" value="Ferritin"/>
    <property type="match status" value="1"/>
</dbReference>
<organism evidence="4 5">
    <name type="scientific">Psychroflexus halocasei</name>
    <dbReference type="NCBI Taxonomy" id="908615"/>
    <lineage>
        <taxon>Bacteria</taxon>
        <taxon>Pseudomonadati</taxon>
        <taxon>Bacteroidota</taxon>
        <taxon>Flavobacteriia</taxon>
        <taxon>Flavobacteriales</taxon>
        <taxon>Flavobacteriaceae</taxon>
        <taxon>Psychroflexus</taxon>
    </lineage>
</organism>
<dbReference type="InterPro" id="IPR023188">
    <property type="entry name" value="DPS_DNA-bd_CS"/>
</dbReference>
<proteinExistence type="inferred from homology"/>
<dbReference type="PANTHER" id="PTHR42932:SF3">
    <property type="entry name" value="DNA PROTECTION DURING STARVATION PROTEIN"/>
    <property type="match status" value="1"/>
</dbReference>
<dbReference type="PROSITE" id="PS00819">
    <property type="entry name" value="DPS_2"/>
    <property type="match status" value="1"/>
</dbReference>
<accession>A0A1H4E1W7</accession>
<comment type="similarity">
    <text evidence="1 2">Belongs to the Dps family.</text>
</comment>
<dbReference type="GO" id="GO:0003677">
    <property type="term" value="F:DNA binding"/>
    <property type="evidence" value="ECO:0007669"/>
    <property type="project" value="UniProtKB-KW"/>
</dbReference>
<reference evidence="4 5" key="1">
    <citation type="submission" date="2016-10" db="EMBL/GenBank/DDBJ databases">
        <authorList>
            <person name="de Groot N.N."/>
        </authorList>
    </citation>
    <scope>NUCLEOTIDE SEQUENCE [LARGE SCALE GENOMIC DNA]</scope>
    <source>
        <strain evidence="4 5">DSM 23581</strain>
    </source>
</reference>
<evidence type="ECO:0000259" key="3">
    <source>
        <dbReference type="Pfam" id="PF00210"/>
    </source>
</evidence>
<dbReference type="STRING" id="908615.SAMN05421540_1221"/>
<dbReference type="PROSITE" id="PS00818">
    <property type="entry name" value="DPS_1"/>
    <property type="match status" value="1"/>
</dbReference>
<dbReference type="InterPro" id="IPR002177">
    <property type="entry name" value="DPS_DNA-bd"/>
</dbReference>
<evidence type="ECO:0000313" key="5">
    <source>
        <dbReference type="Proteomes" id="UP000198820"/>
    </source>
</evidence>
<protein>
    <submittedName>
        <fullName evidence="4">Starvation-inducible DNA-binding protein</fullName>
    </submittedName>
</protein>
<dbReference type="PIRSF" id="PIRSF005900">
    <property type="entry name" value="Dps"/>
    <property type="match status" value="1"/>
</dbReference>
<gene>
    <name evidence="4" type="ORF">SAMN05421540_1221</name>
</gene>
<dbReference type="SUPFAM" id="SSF47240">
    <property type="entry name" value="Ferritin-like"/>
    <property type="match status" value="1"/>
</dbReference>
<dbReference type="PRINTS" id="PR01346">
    <property type="entry name" value="HELNAPAPROT"/>
</dbReference>
<keyword evidence="5" id="KW-1185">Reference proteome</keyword>
<dbReference type="Gene3D" id="1.20.1260.10">
    <property type="match status" value="1"/>
</dbReference>
<evidence type="ECO:0000313" key="4">
    <source>
        <dbReference type="EMBL" id="SEA78560.1"/>
    </source>
</evidence>
<evidence type="ECO:0000256" key="1">
    <source>
        <dbReference type="ARBA" id="ARBA00009497"/>
    </source>
</evidence>
<dbReference type="GO" id="GO:0016722">
    <property type="term" value="F:oxidoreductase activity, acting on metal ions"/>
    <property type="evidence" value="ECO:0007669"/>
    <property type="project" value="InterPro"/>
</dbReference>